<proteinExistence type="predicted"/>
<evidence type="ECO:0000256" key="2">
    <source>
        <dbReference type="SAM" id="SignalP"/>
    </source>
</evidence>
<dbReference type="InterPro" id="IPR028994">
    <property type="entry name" value="Integrin_alpha_N"/>
</dbReference>
<evidence type="ECO:0000256" key="1">
    <source>
        <dbReference type="ARBA" id="ARBA00022729"/>
    </source>
</evidence>
<name>A0AAN6TPY2_9PEZI</name>
<gene>
    <name evidence="4" type="ORF">N657DRAFT_694399</name>
</gene>
<dbReference type="EMBL" id="MU853267">
    <property type="protein sequence ID" value="KAK4118467.1"/>
    <property type="molecule type" value="Genomic_DNA"/>
</dbReference>
<protein>
    <submittedName>
        <fullName evidence="4">Carbohydrate esterase family 3 protein</fullName>
    </submittedName>
</protein>
<organism evidence="4 5">
    <name type="scientific">Parathielavia appendiculata</name>
    <dbReference type="NCBI Taxonomy" id="2587402"/>
    <lineage>
        <taxon>Eukaryota</taxon>
        <taxon>Fungi</taxon>
        <taxon>Dikarya</taxon>
        <taxon>Ascomycota</taxon>
        <taxon>Pezizomycotina</taxon>
        <taxon>Sordariomycetes</taxon>
        <taxon>Sordariomycetidae</taxon>
        <taxon>Sordariales</taxon>
        <taxon>Chaetomiaceae</taxon>
        <taxon>Parathielavia</taxon>
    </lineage>
</organism>
<dbReference type="SUPFAM" id="SSF69318">
    <property type="entry name" value="Integrin alpha N-terminal domain"/>
    <property type="match status" value="2"/>
</dbReference>
<reference evidence="4" key="2">
    <citation type="submission" date="2023-05" db="EMBL/GenBank/DDBJ databases">
        <authorList>
            <consortium name="Lawrence Berkeley National Laboratory"/>
            <person name="Steindorff A."/>
            <person name="Hensen N."/>
            <person name="Bonometti L."/>
            <person name="Westerberg I."/>
            <person name="Brannstrom I.O."/>
            <person name="Guillou S."/>
            <person name="Cros-Aarteil S."/>
            <person name="Calhoun S."/>
            <person name="Haridas S."/>
            <person name="Kuo A."/>
            <person name="Mondo S."/>
            <person name="Pangilinan J."/>
            <person name="Riley R."/>
            <person name="Labutti K."/>
            <person name="Andreopoulos B."/>
            <person name="Lipzen A."/>
            <person name="Chen C."/>
            <person name="Yanf M."/>
            <person name="Daum C."/>
            <person name="Ng V."/>
            <person name="Clum A."/>
            <person name="Ohm R."/>
            <person name="Martin F."/>
            <person name="Silar P."/>
            <person name="Natvig D."/>
            <person name="Lalanne C."/>
            <person name="Gautier V."/>
            <person name="Ament-Velasquez S.L."/>
            <person name="Kruys A."/>
            <person name="Hutchinson M.I."/>
            <person name="Powell A.J."/>
            <person name="Barry K."/>
            <person name="Miller A.N."/>
            <person name="Grigoriev I.V."/>
            <person name="Debuchy R."/>
            <person name="Gladieux P."/>
            <person name="Thoren M.H."/>
            <person name="Johannesson H."/>
        </authorList>
    </citation>
    <scope>NUCLEOTIDE SEQUENCE</scope>
    <source>
        <strain evidence="4">CBS 731.68</strain>
    </source>
</reference>
<dbReference type="CDD" id="cd01833">
    <property type="entry name" value="XynB_like"/>
    <property type="match status" value="1"/>
</dbReference>
<dbReference type="AlphaFoldDB" id="A0AAN6TPY2"/>
<evidence type="ECO:0000313" key="4">
    <source>
        <dbReference type="EMBL" id="KAK4118467.1"/>
    </source>
</evidence>
<accession>A0AAN6TPY2</accession>
<sequence>MAAIWVLGAAVFAQALVAALPTTDTPRVRYDLNITWADAPSHHALSTRAQISVPLRIMPLGDSITWGSLSSTGNGYRGPLEEFLSAAGVDVDFIGTRKHGSMVDNDNQGHSGSFLAEIKEYSLLSVAARPNIILLHAGTNDMDLNRDVATAPNRLAAIIDQLLDKCPDASILVAQIIFSTDAAMQARTDNYNAAIADLARRYQEQGRHVMAVDMTKILTQTDLADKKHPNDSGYRKMASAWRDAIQKANDAGWIKKPEPYEGFGFGLGLDGTPSTGKLCEGPNWVNQGTVADLIRVWDPEGQVAPGVDGATQETVVFGDVDGDGRDDYLVVFGDGSVKAWRNAANIPAAGKDRNWEQLGTIATGVGEPGSKVRFADIDGDGRVDYLILYDGGAVKAWRNSGIIGTSSTGRKFEELGTIATGVGEPGSKVRFADVDGDGRADYLVLADDGSIRAWRNTGNLNRVEGSRNFEELGQIAAGVSGVPGSKVRLADYDGDGLADYLILYDGGAVRGYRNTGNLGKDGSKRNFDELGTLATGVAGVSGASVRFADLNGDGRVDYVSVSGVGAVDVWLNTGRNKAAGAVRFADLNGDGLDDFLFVSDRGACDAWLNAGGSPQTWTSIGKVATGVDGATPDNVVFADLDGDRLDDYIVINADGSAKGYRGTGNLNAASGRVWQDLGVIATGVGAAGDKVRFADINGDGIADYLVVWDTGAVDAWLGTGAVLTDARNFNKLGRIAAGVGAPGSKVRFADVDGDGLADYLVTWDGGSVEAWRNNGNLEKQPELPSWEKLGVIAAGVSNQGRVEFGDLNGDKKADYLNVDRETAAVRAYINQCAGSTDPNVVNPGTGGSKSPEWETIECTNPVIVDAAINPTTRWNGVFAPQAWE</sequence>
<dbReference type="PANTHER" id="PTHR30383:SF5">
    <property type="entry name" value="SGNH HYDROLASE-TYPE ESTERASE DOMAIN-CONTAINING PROTEIN"/>
    <property type="match status" value="1"/>
</dbReference>
<keyword evidence="1 2" id="KW-0732">Signal</keyword>
<dbReference type="GO" id="GO:0004622">
    <property type="term" value="F:phosphatidylcholine lysophospholipase activity"/>
    <property type="evidence" value="ECO:0007669"/>
    <property type="project" value="TreeGrafter"/>
</dbReference>
<feature type="chain" id="PRO_5042927007" evidence="2">
    <location>
        <begin position="20"/>
        <end position="884"/>
    </location>
</feature>
<dbReference type="InterPro" id="IPR013830">
    <property type="entry name" value="SGNH_hydro"/>
</dbReference>
<comment type="caution">
    <text evidence="4">The sequence shown here is derived from an EMBL/GenBank/DDBJ whole genome shotgun (WGS) entry which is preliminary data.</text>
</comment>
<dbReference type="Proteomes" id="UP001302602">
    <property type="component" value="Unassembled WGS sequence"/>
</dbReference>
<dbReference type="Pfam" id="PF13517">
    <property type="entry name" value="FG-GAP_3"/>
    <property type="match status" value="4"/>
</dbReference>
<feature type="domain" description="SGNH hydrolase-type esterase" evidence="3">
    <location>
        <begin position="60"/>
        <end position="235"/>
    </location>
</feature>
<keyword evidence="5" id="KW-1185">Reference proteome</keyword>
<evidence type="ECO:0000259" key="3">
    <source>
        <dbReference type="Pfam" id="PF13472"/>
    </source>
</evidence>
<dbReference type="Gene3D" id="3.40.50.1110">
    <property type="entry name" value="SGNH hydrolase"/>
    <property type="match status" value="1"/>
</dbReference>
<dbReference type="Pfam" id="PF13472">
    <property type="entry name" value="Lipase_GDSL_2"/>
    <property type="match status" value="1"/>
</dbReference>
<dbReference type="SUPFAM" id="SSF52266">
    <property type="entry name" value="SGNH hydrolase"/>
    <property type="match status" value="1"/>
</dbReference>
<feature type="signal peptide" evidence="2">
    <location>
        <begin position="1"/>
        <end position="19"/>
    </location>
</feature>
<dbReference type="InterPro" id="IPR051532">
    <property type="entry name" value="Ester_Hydrolysis_Enzymes"/>
</dbReference>
<dbReference type="Gene3D" id="2.130.10.130">
    <property type="entry name" value="Integrin alpha, N-terminal"/>
    <property type="match status" value="1"/>
</dbReference>
<dbReference type="PANTHER" id="PTHR30383">
    <property type="entry name" value="THIOESTERASE 1/PROTEASE 1/LYSOPHOSPHOLIPASE L1"/>
    <property type="match status" value="1"/>
</dbReference>
<dbReference type="RefSeq" id="XP_062642240.1">
    <property type="nucleotide sequence ID" value="XM_062797282.1"/>
</dbReference>
<dbReference type="InterPro" id="IPR013517">
    <property type="entry name" value="FG-GAP"/>
</dbReference>
<reference evidence="4" key="1">
    <citation type="journal article" date="2023" name="Mol. Phylogenet. Evol.">
        <title>Genome-scale phylogeny and comparative genomics of the fungal order Sordariales.</title>
        <authorList>
            <person name="Hensen N."/>
            <person name="Bonometti L."/>
            <person name="Westerberg I."/>
            <person name="Brannstrom I.O."/>
            <person name="Guillou S."/>
            <person name="Cros-Aarteil S."/>
            <person name="Calhoun S."/>
            <person name="Haridas S."/>
            <person name="Kuo A."/>
            <person name="Mondo S."/>
            <person name="Pangilinan J."/>
            <person name="Riley R."/>
            <person name="LaButti K."/>
            <person name="Andreopoulos B."/>
            <person name="Lipzen A."/>
            <person name="Chen C."/>
            <person name="Yan M."/>
            <person name="Daum C."/>
            <person name="Ng V."/>
            <person name="Clum A."/>
            <person name="Steindorff A."/>
            <person name="Ohm R.A."/>
            <person name="Martin F."/>
            <person name="Silar P."/>
            <person name="Natvig D.O."/>
            <person name="Lalanne C."/>
            <person name="Gautier V."/>
            <person name="Ament-Velasquez S.L."/>
            <person name="Kruys A."/>
            <person name="Hutchinson M.I."/>
            <person name="Powell A.J."/>
            <person name="Barry K."/>
            <person name="Miller A.N."/>
            <person name="Grigoriev I.V."/>
            <person name="Debuchy R."/>
            <person name="Gladieux P."/>
            <person name="Hiltunen Thoren M."/>
            <person name="Johannesson H."/>
        </authorList>
    </citation>
    <scope>NUCLEOTIDE SEQUENCE</scope>
    <source>
        <strain evidence="4">CBS 731.68</strain>
    </source>
</reference>
<dbReference type="GeneID" id="87834049"/>
<dbReference type="InterPro" id="IPR036514">
    <property type="entry name" value="SGNH_hydro_sf"/>
</dbReference>
<evidence type="ECO:0000313" key="5">
    <source>
        <dbReference type="Proteomes" id="UP001302602"/>
    </source>
</evidence>